<keyword evidence="3" id="KW-1185">Reference proteome</keyword>
<name>A0A1M7ATU9_PSETH</name>
<dbReference type="Pfam" id="PF13452">
    <property type="entry name" value="FAS1_DH_region"/>
    <property type="match status" value="1"/>
</dbReference>
<dbReference type="InterPro" id="IPR039569">
    <property type="entry name" value="FAS1-like_DH_region"/>
</dbReference>
<evidence type="ECO:0000313" key="3">
    <source>
        <dbReference type="Proteomes" id="UP000184363"/>
    </source>
</evidence>
<accession>A0A1M7ATU9</accession>
<dbReference type="SUPFAM" id="SSF54637">
    <property type="entry name" value="Thioesterase/thiol ester dehydrase-isomerase"/>
    <property type="match status" value="1"/>
</dbReference>
<evidence type="ECO:0000259" key="1">
    <source>
        <dbReference type="Pfam" id="PF13452"/>
    </source>
</evidence>
<reference evidence="2 3" key="1">
    <citation type="submission" date="2016-11" db="EMBL/GenBank/DDBJ databases">
        <authorList>
            <person name="Jaros S."/>
            <person name="Januszkiewicz K."/>
            <person name="Wedrychowicz H."/>
        </authorList>
    </citation>
    <scope>NUCLEOTIDE SEQUENCE [LARGE SCALE GENOMIC DNA]</scope>
    <source>
        <strain evidence="2 3">DSM 43832</strain>
    </source>
</reference>
<organism evidence="2 3">
    <name type="scientific">Pseudonocardia thermophila</name>
    <dbReference type="NCBI Taxonomy" id="1848"/>
    <lineage>
        <taxon>Bacteria</taxon>
        <taxon>Bacillati</taxon>
        <taxon>Actinomycetota</taxon>
        <taxon>Actinomycetes</taxon>
        <taxon>Pseudonocardiales</taxon>
        <taxon>Pseudonocardiaceae</taxon>
        <taxon>Pseudonocardia</taxon>
    </lineage>
</organism>
<dbReference type="STRING" id="1848.SAMN05443637_1307"/>
<dbReference type="Gene3D" id="3.10.129.10">
    <property type="entry name" value="Hotdog Thioesterase"/>
    <property type="match status" value="1"/>
</dbReference>
<evidence type="ECO:0000313" key="2">
    <source>
        <dbReference type="EMBL" id="SHL46198.1"/>
    </source>
</evidence>
<dbReference type="AlphaFoldDB" id="A0A1M7ATU9"/>
<dbReference type="EMBL" id="FRAP01000030">
    <property type="protein sequence ID" value="SHL46198.1"/>
    <property type="molecule type" value="Genomic_DNA"/>
</dbReference>
<feature type="domain" description="FAS1-like dehydratase" evidence="1">
    <location>
        <begin position="4"/>
        <end position="135"/>
    </location>
</feature>
<gene>
    <name evidence="2" type="ORF">SAMN05443637_1307</name>
</gene>
<dbReference type="InterPro" id="IPR029069">
    <property type="entry name" value="HotDog_dom_sf"/>
</dbReference>
<dbReference type="RefSeq" id="WP_073460367.1">
    <property type="nucleotide sequence ID" value="NZ_FRAP01000030.1"/>
</dbReference>
<sequence length="150" mass="16771">MPVEKFPIEAGHVLMFRRAVGYPDPEDGLDLAEIEYAPPTFVQAAAHFDPDWKLRLNRRTPWWGSAKEPGTPPAGSGGLHAEQHFTYHRPVRVGDVLSATERDGDTWVKQGRSGTLTFSEHITEFRDQHGELVVTVRGVAVHREPKEHGA</sequence>
<protein>
    <submittedName>
        <fullName evidence="2">N-terminal half of MaoC dehydratase</fullName>
    </submittedName>
</protein>
<dbReference type="OrthoDB" id="5415111at2"/>
<proteinExistence type="predicted"/>
<dbReference type="Proteomes" id="UP000184363">
    <property type="component" value="Unassembled WGS sequence"/>
</dbReference>